<name>A0A517MTK5_9BACT</name>
<dbReference type="InterPro" id="IPR003156">
    <property type="entry name" value="DHHA1_dom"/>
</dbReference>
<evidence type="ECO:0000256" key="1">
    <source>
        <dbReference type="ARBA" id="ARBA00005915"/>
    </source>
</evidence>
<dbReference type="SUPFAM" id="SSF64182">
    <property type="entry name" value="DHH phosphoesterases"/>
    <property type="match status" value="1"/>
</dbReference>
<evidence type="ECO:0000313" key="10">
    <source>
        <dbReference type="EMBL" id="QDS98117.1"/>
    </source>
</evidence>
<evidence type="ECO:0000256" key="5">
    <source>
        <dbReference type="ARBA" id="ARBA00022839"/>
    </source>
</evidence>
<dbReference type="RefSeq" id="WP_145059039.1">
    <property type="nucleotide sequence ID" value="NZ_CP036263.1"/>
</dbReference>
<evidence type="ECO:0000259" key="7">
    <source>
        <dbReference type="Pfam" id="PF01368"/>
    </source>
</evidence>
<dbReference type="GO" id="GO:0006310">
    <property type="term" value="P:DNA recombination"/>
    <property type="evidence" value="ECO:0007669"/>
    <property type="project" value="InterPro"/>
</dbReference>
<gene>
    <name evidence="10" type="primary">recJ</name>
    <name evidence="10" type="ORF">HG15A2_13890</name>
</gene>
<dbReference type="Pfam" id="PF01368">
    <property type="entry name" value="DHH"/>
    <property type="match status" value="1"/>
</dbReference>
<dbReference type="InterPro" id="IPR051673">
    <property type="entry name" value="SSDNA_exonuclease_RecJ"/>
</dbReference>
<dbReference type="GO" id="GO:0008409">
    <property type="term" value="F:5'-3' exonuclease activity"/>
    <property type="evidence" value="ECO:0007669"/>
    <property type="project" value="InterPro"/>
</dbReference>
<dbReference type="Pfam" id="PF17768">
    <property type="entry name" value="RecJ_OB"/>
    <property type="match status" value="1"/>
</dbReference>
<feature type="domain" description="RecJ OB" evidence="9">
    <location>
        <begin position="467"/>
        <end position="575"/>
    </location>
</feature>
<keyword evidence="5 10" id="KW-0269">Exonuclease</keyword>
<dbReference type="Proteomes" id="UP000319852">
    <property type="component" value="Chromosome"/>
</dbReference>
<protein>
    <recommendedName>
        <fullName evidence="2">Single-stranded-DNA-specific exonuclease RecJ</fullName>
    </recommendedName>
</protein>
<dbReference type="EMBL" id="CP036263">
    <property type="protein sequence ID" value="QDS98117.1"/>
    <property type="molecule type" value="Genomic_DNA"/>
</dbReference>
<dbReference type="KEGG" id="amob:HG15A2_13890"/>
<reference evidence="10 11" key="1">
    <citation type="submission" date="2019-02" db="EMBL/GenBank/DDBJ databases">
        <title>Deep-cultivation of Planctomycetes and their phenomic and genomic characterization uncovers novel biology.</title>
        <authorList>
            <person name="Wiegand S."/>
            <person name="Jogler M."/>
            <person name="Boedeker C."/>
            <person name="Pinto D."/>
            <person name="Vollmers J."/>
            <person name="Rivas-Marin E."/>
            <person name="Kohn T."/>
            <person name="Peeters S.H."/>
            <person name="Heuer A."/>
            <person name="Rast P."/>
            <person name="Oberbeckmann S."/>
            <person name="Bunk B."/>
            <person name="Jeske O."/>
            <person name="Meyerdierks A."/>
            <person name="Storesund J.E."/>
            <person name="Kallscheuer N."/>
            <person name="Luecker S."/>
            <person name="Lage O.M."/>
            <person name="Pohl T."/>
            <person name="Merkel B.J."/>
            <person name="Hornburger P."/>
            <person name="Mueller R.-W."/>
            <person name="Bruemmer F."/>
            <person name="Labrenz M."/>
            <person name="Spormann A.M."/>
            <person name="Op den Camp H."/>
            <person name="Overmann J."/>
            <person name="Amann R."/>
            <person name="Jetten M.S.M."/>
            <person name="Mascher T."/>
            <person name="Medema M.H."/>
            <person name="Devos D.P."/>
            <person name="Kaster A.-K."/>
            <person name="Ovreas L."/>
            <person name="Rohde M."/>
            <person name="Galperin M.Y."/>
            <person name="Jogler C."/>
        </authorList>
    </citation>
    <scope>NUCLEOTIDE SEQUENCE [LARGE SCALE GENOMIC DNA]</scope>
    <source>
        <strain evidence="10 11">HG15A2</strain>
    </source>
</reference>
<dbReference type="PANTHER" id="PTHR30255:SF2">
    <property type="entry name" value="SINGLE-STRANDED-DNA-SPECIFIC EXONUCLEASE RECJ"/>
    <property type="match status" value="1"/>
</dbReference>
<organism evidence="10 11">
    <name type="scientific">Adhaeretor mobilis</name>
    <dbReference type="NCBI Taxonomy" id="1930276"/>
    <lineage>
        <taxon>Bacteria</taxon>
        <taxon>Pseudomonadati</taxon>
        <taxon>Planctomycetota</taxon>
        <taxon>Planctomycetia</taxon>
        <taxon>Pirellulales</taxon>
        <taxon>Lacipirellulaceae</taxon>
        <taxon>Adhaeretor</taxon>
    </lineage>
</organism>
<feature type="coiled-coil region" evidence="6">
    <location>
        <begin position="318"/>
        <end position="345"/>
    </location>
</feature>
<sequence length="581" mass="62824">MPKRWRIRPHDQVAIAELQSSAGIPPVVAQLLVGRGIREAEEAKLFLEPKLTGLRDPDLLPGNTLAAEIIWGAIQAKSRIVVYGDYDADGMTATAILVRCLRLLNADVHYYVPNRIDEGYSLNEEAIRSLAEQKTDLIVTVDCGVASLEEADLAAELGMTLIVTDHHQAASSMPRAAAVVHPGLPDSDYPFPGLCGAAVAFKLAWALCQQACGEKKVTDRMRNFLMEAVGLAALGTVADVVPLIDENRILVRHGLNSLTHSPPLGVEALLKQTKLGDKRQLEGEDLGFSLAPRLNAAGRLGHAEIGVELLTTEDSARAEKLAQYIDELNEERKSLERSMLLSADKQAKEKFDPLTDPALVLADHQWHAGVIGIVAGRLAEKYNIPTILIAGDPIGVKPGIGSARSAGGLNLHWALAECDEHLRSHGGHAAAAGMRIIDKNVPAFRRAFCDVVRREISNEDRMAELSIDAEAALSGLTKQTVQQIESLAPFGHGNRRPVLCASNVRLDGAPKRIGASGRHLSMTFDQHGVKLRAVAFGGGDWADELAAIDGELSIAFRPVINHFRGRSTVELHLDDWRAEEG</sequence>
<evidence type="ECO:0000259" key="9">
    <source>
        <dbReference type="Pfam" id="PF17768"/>
    </source>
</evidence>
<evidence type="ECO:0000256" key="6">
    <source>
        <dbReference type="SAM" id="Coils"/>
    </source>
</evidence>
<dbReference type="Pfam" id="PF02272">
    <property type="entry name" value="DHHA1"/>
    <property type="match status" value="1"/>
</dbReference>
<dbReference type="InterPro" id="IPR004610">
    <property type="entry name" value="RecJ"/>
</dbReference>
<keyword evidence="4 10" id="KW-0378">Hydrolase</keyword>
<dbReference type="Gene3D" id="3.90.1640.30">
    <property type="match status" value="1"/>
</dbReference>
<evidence type="ECO:0000256" key="3">
    <source>
        <dbReference type="ARBA" id="ARBA00022722"/>
    </source>
</evidence>
<dbReference type="NCBIfam" id="TIGR00644">
    <property type="entry name" value="recJ"/>
    <property type="match status" value="1"/>
</dbReference>
<dbReference type="Gene3D" id="3.10.310.30">
    <property type="match status" value="1"/>
</dbReference>
<dbReference type="InterPro" id="IPR041122">
    <property type="entry name" value="RecJ_OB"/>
</dbReference>
<evidence type="ECO:0000313" key="11">
    <source>
        <dbReference type="Proteomes" id="UP000319852"/>
    </source>
</evidence>
<comment type="similarity">
    <text evidence="1">Belongs to the RecJ family.</text>
</comment>
<dbReference type="OrthoDB" id="9809852at2"/>
<feature type="domain" description="DHHA1" evidence="8">
    <location>
        <begin position="358"/>
        <end position="452"/>
    </location>
</feature>
<dbReference type="InterPro" id="IPR001667">
    <property type="entry name" value="DDH_dom"/>
</dbReference>
<accession>A0A517MTK5</accession>
<dbReference type="InterPro" id="IPR038763">
    <property type="entry name" value="DHH_sf"/>
</dbReference>
<evidence type="ECO:0000256" key="2">
    <source>
        <dbReference type="ARBA" id="ARBA00019841"/>
    </source>
</evidence>
<keyword evidence="3" id="KW-0540">Nuclease</keyword>
<evidence type="ECO:0000256" key="4">
    <source>
        <dbReference type="ARBA" id="ARBA00022801"/>
    </source>
</evidence>
<dbReference type="GO" id="GO:0003676">
    <property type="term" value="F:nucleic acid binding"/>
    <property type="evidence" value="ECO:0007669"/>
    <property type="project" value="InterPro"/>
</dbReference>
<dbReference type="PANTHER" id="PTHR30255">
    <property type="entry name" value="SINGLE-STRANDED-DNA-SPECIFIC EXONUCLEASE RECJ"/>
    <property type="match status" value="1"/>
</dbReference>
<keyword evidence="6" id="KW-0175">Coiled coil</keyword>
<proteinExistence type="inferred from homology"/>
<evidence type="ECO:0000259" key="8">
    <source>
        <dbReference type="Pfam" id="PF02272"/>
    </source>
</evidence>
<feature type="domain" description="DDH" evidence="7">
    <location>
        <begin position="79"/>
        <end position="218"/>
    </location>
</feature>
<dbReference type="GO" id="GO:0006281">
    <property type="term" value="P:DNA repair"/>
    <property type="evidence" value="ECO:0007669"/>
    <property type="project" value="InterPro"/>
</dbReference>
<dbReference type="AlphaFoldDB" id="A0A517MTK5"/>
<keyword evidence="11" id="KW-1185">Reference proteome</keyword>